<feature type="compositionally biased region" description="Basic and acidic residues" evidence="1">
    <location>
        <begin position="178"/>
        <end position="195"/>
    </location>
</feature>
<dbReference type="InterPro" id="IPR027417">
    <property type="entry name" value="P-loop_NTPase"/>
</dbReference>
<name>A0A9Q8PEY8_PASFU</name>
<evidence type="ECO:0000313" key="2">
    <source>
        <dbReference type="EMBL" id="UJO21225.1"/>
    </source>
</evidence>
<dbReference type="OrthoDB" id="3907547at2759"/>
<evidence type="ECO:0000256" key="1">
    <source>
        <dbReference type="SAM" id="MobiDB-lite"/>
    </source>
</evidence>
<proteinExistence type="predicted"/>
<dbReference type="GeneID" id="71991092"/>
<accession>A0A9Q8PEY8</accession>
<sequence length="476" mass="53424">MASEMFKKQKQRIPHKKGREVFANFKAAGWNRDQLAVVKSSKSLTYKHQLVQGAGGSGKTKLMTAKGHEISTTGNEYVLYTTERNSICDNLLDVYVKHYPEDQAPLRAFAQGASLSEMTGKQDSAGEVNPAEVVMYELLKKRQQDRSSARTQRMRFTVEHHIIQAIQDGKIQQVQLTSDEKGEEGKNKPHPDHPDPVNVFKYFNELLEEAKLHPLGEMVALRVDSDATKHSVAKLMDPTHPSNGEAKNGPDGGEAPAAELDKQEVQHDQTAPAVMKLPPLVPEDVSDLKSDAGEGLQLSEAKTGPYRPSDRLRLVGRALKACRKNVIASAKVLIATLATVGSDDIRKYWAPDRSHQVWAEIDEATTIPEVMFYVPHANCYSTWGKRIVSTVQYGDHRQLAHALWHPITQKYYNRRISTLAKAPSFGLDGDDVAMVKKARNWPETTNDDLDEFQQHWLWLEVEGTRWAKDESFTLHS</sequence>
<dbReference type="EMBL" id="CP090170">
    <property type="protein sequence ID" value="UJO21225.1"/>
    <property type="molecule type" value="Genomic_DNA"/>
</dbReference>
<feature type="region of interest" description="Disordered" evidence="1">
    <location>
        <begin position="234"/>
        <end position="256"/>
    </location>
</feature>
<evidence type="ECO:0000313" key="3">
    <source>
        <dbReference type="Proteomes" id="UP000756132"/>
    </source>
</evidence>
<dbReference type="RefSeq" id="XP_047765591.1">
    <property type="nucleotide sequence ID" value="XM_047910362.1"/>
</dbReference>
<reference evidence="2" key="1">
    <citation type="submission" date="2021-12" db="EMBL/GenBank/DDBJ databases">
        <authorList>
            <person name="Zaccaron A."/>
            <person name="Stergiopoulos I."/>
        </authorList>
    </citation>
    <scope>NUCLEOTIDE SEQUENCE</scope>
    <source>
        <strain evidence="2">Race5_Kim</strain>
    </source>
</reference>
<protein>
    <submittedName>
        <fullName evidence="2">Uncharacterized protein</fullName>
    </submittedName>
</protein>
<dbReference type="Proteomes" id="UP000756132">
    <property type="component" value="Chromosome 8"/>
</dbReference>
<dbReference type="KEGG" id="ffu:CLAFUR5_11214"/>
<gene>
    <name evidence="2" type="ORF">CLAFUR5_11214</name>
</gene>
<keyword evidence="3" id="KW-1185">Reference proteome</keyword>
<reference evidence="2" key="2">
    <citation type="journal article" date="2022" name="Microb. Genom.">
        <title>A chromosome-scale genome assembly of the tomato pathogen Cladosporium fulvum reveals a compartmentalized genome architecture and the presence of a dispensable chromosome.</title>
        <authorList>
            <person name="Zaccaron A.Z."/>
            <person name="Chen L.H."/>
            <person name="Samaras A."/>
            <person name="Stergiopoulos I."/>
        </authorList>
    </citation>
    <scope>NUCLEOTIDE SEQUENCE</scope>
    <source>
        <strain evidence="2">Race5_Kim</strain>
    </source>
</reference>
<dbReference type="SUPFAM" id="SSF52540">
    <property type="entry name" value="P-loop containing nucleoside triphosphate hydrolases"/>
    <property type="match status" value="1"/>
</dbReference>
<organism evidence="2 3">
    <name type="scientific">Passalora fulva</name>
    <name type="common">Tomato leaf mold</name>
    <name type="synonym">Cladosporium fulvum</name>
    <dbReference type="NCBI Taxonomy" id="5499"/>
    <lineage>
        <taxon>Eukaryota</taxon>
        <taxon>Fungi</taxon>
        <taxon>Dikarya</taxon>
        <taxon>Ascomycota</taxon>
        <taxon>Pezizomycotina</taxon>
        <taxon>Dothideomycetes</taxon>
        <taxon>Dothideomycetidae</taxon>
        <taxon>Mycosphaerellales</taxon>
        <taxon>Mycosphaerellaceae</taxon>
        <taxon>Fulvia</taxon>
    </lineage>
</organism>
<dbReference type="AlphaFoldDB" id="A0A9Q8PEY8"/>
<feature type="region of interest" description="Disordered" evidence="1">
    <location>
        <begin position="169"/>
        <end position="197"/>
    </location>
</feature>
<dbReference type="Gene3D" id="3.40.50.300">
    <property type="entry name" value="P-loop containing nucleotide triphosphate hydrolases"/>
    <property type="match status" value="1"/>
</dbReference>